<gene>
    <name evidence="6" type="ORF">UFOPK3772_00539</name>
</gene>
<dbReference type="GO" id="GO:0034605">
    <property type="term" value="P:cellular response to heat"/>
    <property type="evidence" value="ECO:0007669"/>
    <property type="project" value="InterPro"/>
</dbReference>
<evidence type="ECO:0000256" key="3">
    <source>
        <dbReference type="ARBA" id="ARBA00023125"/>
    </source>
</evidence>
<organism evidence="6">
    <name type="scientific">freshwater metagenome</name>
    <dbReference type="NCBI Taxonomy" id="449393"/>
    <lineage>
        <taxon>unclassified sequences</taxon>
        <taxon>metagenomes</taxon>
        <taxon>ecological metagenomes</taxon>
    </lineage>
</organism>
<dbReference type="Gene3D" id="3.10.290.10">
    <property type="entry name" value="RNA-binding S4 domain"/>
    <property type="match status" value="1"/>
</dbReference>
<evidence type="ECO:0000256" key="2">
    <source>
        <dbReference type="ARBA" id="ARBA00022884"/>
    </source>
</evidence>
<evidence type="ECO:0000256" key="1">
    <source>
        <dbReference type="ARBA" id="ARBA00008396"/>
    </source>
</evidence>
<keyword evidence="2" id="KW-0694">RNA-binding</keyword>
<dbReference type="GO" id="GO:0003677">
    <property type="term" value="F:DNA binding"/>
    <property type="evidence" value="ECO:0007669"/>
    <property type="project" value="UniProtKB-KW"/>
</dbReference>
<evidence type="ECO:0000313" key="6">
    <source>
        <dbReference type="EMBL" id="CAB4935523.1"/>
    </source>
</evidence>
<dbReference type="PIRSF" id="PIRSF016821">
    <property type="entry name" value="HSP15"/>
    <property type="match status" value="1"/>
</dbReference>
<feature type="region of interest" description="Disordered" evidence="4">
    <location>
        <begin position="86"/>
        <end position="127"/>
    </location>
</feature>
<dbReference type="Pfam" id="PF01479">
    <property type="entry name" value="S4"/>
    <property type="match status" value="1"/>
</dbReference>
<dbReference type="AlphaFoldDB" id="A0A6J7IWM0"/>
<comment type="similarity">
    <text evidence="1">Belongs to the HSP15 family.</text>
</comment>
<dbReference type="PROSITE" id="PS50889">
    <property type="entry name" value="S4"/>
    <property type="match status" value="1"/>
</dbReference>
<name>A0A6J7IWM0_9ZZZZ</name>
<dbReference type="SMART" id="SM00363">
    <property type="entry name" value="S4"/>
    <property type="match status" value="1"/>
</dbReference>
<evidence type="ECO:0000256" key="4">
    <source>
        <dbReference type="SAM" id="MobiDB-lite"/>
    </source>
</evidence>
<feature type="domain" description="RNA-binding S4" evidence="5">
    <location>
        <begin position="10"/>
        <end position="71"/>
    </location>
</feature>
<proteinExistence type="inferred from homology"/>
<dbReference type="EMBL" id="CAFBNE010000011">
    <property type="protein sequence ID" value="CAB4935523.1"/>
    <property type="molecule type" value="Genomic_DNA"/>
</dbReference>
<reference evidence="6" key="1">
    <citation type="submission" date="2020-05" db="EMBL/GenBank/DDBJ databases">
        <authorList>
            <person name="Chiriac C."/>
            <person name="Salcher M."/>
            <person name="Ghai R."/>
            <person name="Kavagutti S V."/>
        </authorList>
    </citation>
    <scope>NUCLEOTIDE SEQUENCE</scope>
</reference>
<dbReference type="CDD" id="cd00165">
    <property type="entry name" value="S4"/>
    <property type="match status" value="1"/>
</dbReference>
<evidence type="ECO:0000259" key="5">
    <source>
        <dbReference type="SMART" id="SM00363"/>
    </source>
</evidence>
<dbReference type="GO" id="GO:0003727">
    <property type="term" value="F:single-stranded RNA binding"/>
    <property type="evidence" value="ECO:0007669"/>
    <property type="project" value="InterPro"/>
</dbReference>
<dbReference type="InterPro" id="IPR036986">
    <property type="entry name" value="S4_RNA-bd_sf"/>
</dbReference>
<sequence>MDASPAPQSVRADVWLWSIRLYPTRSAATAACKAGHVRLNGSTAKPAHPVRIGDTIRARTIAAERTVFVLALVQKRTSAALAVLNYEDRTPAPQSGAERPAPIVRDRGAGRPTKRDRRRVERLRGRP</sequence>
<dbReference type="InterPro" id="IPR025708">
    <property type="entry name" value="HSP15"/>
</dbReference>
<protein>
    <submittedName>
        <fullName evidence="6">Unannotated protein</fullName>
    </submittedName>
</protein>
<dbReference type="GO" id="GO:0043023">
    <property type="term" value="F:ribosomal large subunit binding"/>
    <property type="evidence" value="ECO:0007669"/>
    <property type="project" value="InterPro"/>
</dbReference>
<accession>A0A6J7IWM0</accession>
<feature type="compositionally biased region" description="Basic and acidic residues" evidence="4">
    <location>
        <begin position="118"/>
        <end position="127"/>
    </location>
</feature>
<dbReference type="SUPFAM" id="SSF55174">
    <property type="entry name" value="Alpha-L RNA-binding motif"/>
    <property type="match status" value="1"/>
</dbReference>
<keyword evidence="3" id="KW-0238">DNA-binding</keyword>
<dbReference type="InterPro" id="IPR002942">
    <property type="entry name" value="S4_RNA-bd"/>
</dbReference>